<gene>
    <name evidence="1" type="ordered locus">Os04g0641350</name>
    <name evidence="1" type="ORF">OSNPB_040641350</name>
</gene>
<dbReference type="AlphaFoldDB" id="A0A0P0WFP2"/>
<keyword evidence="2" id="KW-1185">Reference proteome</keyword>
<accession>A0A0P0WFP2</accession>
<dbReference type="Proteomes" id="UP000059680">
    <property type="component" value="Chromosome 4"/>
</dbReference>
<evidence type="ECO:0000313" key="2">
    <source>
        <dbReference type="Proteomes" id="UP000059680"/>
    </source>
</evidence>
<dbReference type="PaxDb" id="39947-A0A0P0WFP2"/>
<name>A0A0P0WFP2_ORYSJ</name>
<feature type="non-terminal residue" evidence="1">
    <location>
        <position position="1"/>
    </location>
</feature>
<reference evidence="1 2" key="2">
    <citation type="journal article" date="2013" name="Plant Cell Physiol.">
        <title>Rice Annotation Project Database (RAP-DB): an integrative and interactive database for rice genomics.</title>
        <authorList>
            <person name="Sakai H."/>
            <person name="Lee S.S."/>
            <person name="Tanaka T."/>
            <person name="Numa H."/>
            <person name="Kim J."/>
            <person name="Kawahara Y."/>
            <person name="Wakimoto H."/>
            <person name="Yang C.C."/>
            <person name="Iwamoto M."/>
            <person name="Abe T."/>
            <person name="Yamada Y."/>
            <person name="Muto A."/>
            <person name="Inokuchi H."/>
            <person name="Ikemura T."/>
            <person name="Matsumoto T."/>
            <person name="Sasaki T."/>
            <person name="Itoh T."/>
        </authorList>
    </citation>
    <scope>NUCLEOTIDE SEQUENCE [LARGE SCALE GENOMIC DNA]</scope>
    <source>
        <strain evidence="2">cv. Nipponbare</strain>
    </source>
</reference>
<reference evidence="1 2" key="3">
    <citation type="journal article" date="2013" name="Rice">
        <title>Improvement of the Oryza sativa Nipponbare reference genome using next generation sequence and optical map data.</title>
        <authorList>
            <person name="Kawahara Y."/>
            <person name="de la Bastide M."/>
            <person name="Hamilton J.P."/>
            <person name="Kanamori H."/>
            <person name="McCombie W.R."/>
            <person name="Ouyang S."/>
            <person name="Schwartz D.C."/>
            <person name="Tanaka T."/>
            <person name="Wu J."/>
            <person name="Zhou S."/>
            <person name="Childs K.L."/>
            <person name="Davidson R.M."/>
            <person name="Lin H."/>
            <person name="Quesada-Ocampo L."/>
            <person name="Vaillancourt B."/>
            <person name="Sakai H."/>
            <person name="Lee S.S."/>
            <person name="Kim J."/>
            <person name="Numa H."/>
            <person name="Itoh T."/>
            <person name="Buell C.R."/>
            <person name="Matsumoto T."/>
        </authorList>
    </citation>
    <scope>NUCLEOTIDE SEQUENCE [LARGE SCALE GENOMIC DNA]</scope>
    <source>
        <strain evidence="2">cv. Nipponbare</strain>
    </source>
</reference>
<reference evidence="2" key="1">
    <citation type="journal article" date="2005" name="Nature">
        <title>The map-based sequence of the rice genome.</title>
        <authorList>
            <consortium name="International rice genome sequencing project (IRGSP)"/>
            <person name="Matsumoto T."/>
            <person name="Wu J."/>
            <person name="Kanamori H."/>
            <person name="Katayose Y."/>
            <person name="Fujisawa M."/>
            <person name="Namiki N."/>
            <person name="Mizuno H."/>
            <person name="Yamamoto K."/>
            <person name="Antonio B.A."/>
            <person name="Baba T."/>
            <person name="Sakata K."/>
            <person name="Nagamura Y."/>
            <person name="Aoki H."/>
            <person name="Arikawa K."/>
            <person name="Arita K."/>
            <person name="Bito T."/>
            <person name="Chiden Y."/>
            <person name="Fujitsuka N."/>
            <person name="Fukunaka R."/>
            <person name="Hamada M."/>
            <person name="Harada C."/>
            <person name="Hayashi A."/>
            <person name="Hijishita S."/>
            <person name="Honda M."/>
            <person name="Hosokawa S."/>
            <person name="Ichikawa Y."/>
            <person name="Idonuma A."/>
            <person name="Iijima M."/>
            <person name="Ikeda M."/>
            <person name="Ikeno M."/>
            <person name="Ito K."/>
            <person name="Ito S."/>
            <person name="Ito T."/>
            <person name="Ito Y."/>
            <person name="Ito Y."/>
            <person name="Iwabuchi A."/>
            <person name="Kamiya K."/>
            <person name="Karasawa W."/>
            <person name="Kurita K."/>
            <person name="Katagiri S."/>
            <person name="Kikuta A."/>
            <person name="Kobayashi H."/>
            <person name="Kobayashi N."/>
            <person name="Machita K."/>
            <person name="Maehara T."/>
            <person name="Masukawa M."/>
            <person name="Mizubayashi T."/>
            <person name="Mukai Y."/>
            <person name="Nagasaki H."/>
            <person name="Nagata Y."/>
            <person name="Naito S."/>
            <person name="Nakashima M."/>
            <person name="Nakama Y."/>
            <person name="Nakamichi Y."/>
            <person name="Nakamura M."/>
            <person name="Meguro A."/>
            <person name="Negishi M."/>
            <person name="Ohta I."/>
            <person name="Ohta T."/>
            <person name="Okamoto M."/>
            <person name="Ono N."/>
            <person name="Saji S."/>
            <person name="Sakaguchi M."/>
            <person name="Sakai K."/>
            <person name="Shibata M."/>
            <person name="Shimokawa T."/>
            <person name="Song J."/>
            <person name="Takazaki Y."/>
            <person name="Terasawa K."/>
            <person name="Tsugane M."/>
            <person name="Tsuji K."/>
            <person name="Ueda S."/>
            <person name="Waki K."/>
            <person name="Yamagata H."/>
            <person name="Yamamoto M."/>
            <person name="Yamamoto S."/>
            <person name="Yamane H."/>
            <person name="Yoshiki S."/>
            <person name="Yoshihara R."/>
            <person name="Yukawa K."/>
            <person name="Zhong H."/>
            <person name="Yano M."/>
            <person name="Yuan Q."/>
            <person name="Ouyang S."/>
            <person name="Liu J."/>
            <person name="Jones K.M."/>
            <person name="Gansberger K."/>
            <person name="Moffat K."/>
            <person name="Hill J."/>
            <person name="Bera J."/>
            <person name="Fadrosh D."/>
            <person name="Jin S."/>
            <person name="Johri S."/>
            <person name="Kim M."/>
            <person name="Overton L."/>
            <person name="Reardon M."/>
            <person name="Tsitrin T."/>
            <person name="Vuong H."/>
            <person name="Weaver B."/>
            <person name="Ciecko A."/>
            <person name="Tallon L."/>
            <person name="Jackson J."/>
            <person name="Pai G."/>
            <person name="Aken S.V."/>
            <person name="Utterback T."/>
            <person name="Reidmuller S."/>
            <person name="Feldblyum T."/>
            <person name="Hsiao J."/>
            <person name="Zismann V."/>
            <person name="Iobst S."/>
            <person name="de Vazeille A.R."/>
            <person name="Buell C.R."/>
            <person name="Ying K."/>
            <person name="Li Y."/>
            <person name="Lu T."/>
            <person name="Huang Y."/>
            <person name="Zhao Q."/>
            <person name="Feng Q."/>
            <person name="Zhang L."/>
            <person name="Zhu J."/>
            <person name="Weng Q."/>
            <person name="Mu J."/>
            <person name="Lu Y."/>
            <person name="Fan D."/>
            <person name="Liu Y."/>
            <person name="Guan J."/>
            <person name="Zhang Y."/>
            <person name="Yu S."/>
            <person name="Liu X."/>
            <person name="Zhang Y."/>
            <person name="Hong G."/>
            <person name="Han B."/>
            <person name="Choisne N."/>
            <person name="Demange N."/>
            <person name="Orjeda G."/>
            <person name="Samain S."/>
            <person name="Cattolico L."/>
            <person name="Pelletier E."/>
            <person name="Couloux A."/>
            <person name="Segurens B."/>
            <person name="Wincker P."/>
            <person name="D'Hont A."/>
            <person name="Scarpelli C."/>
            <person name="Weissenbach J."/>
            <person name="Salanoubat M."/>
            <person name="Quetier F."/>
            <person name="Yu Y."/>
            <person name="Kim H.R."/>
            <person name="Rambo T."/>
            <person name="Currie J."/>
            <person name="Collura K."/>
            <person name="Luo M."/>
            <person name="Yang T."/>
            <person name="Ammiraju J.S.S."/>
            <person name="Engler F."/>
            <person name="Soderlund C."/>
            <person name="Wing R.A."/>
            <person name="Palmer L.E."/>
            <person name="de la Bastide M."/>
            <person name="Spiegel L."/>
            <person name="Nascimento L."/>
            <person name="Zutavern T."/>
            <person name="O'Shaughnessy A."/>
            <person name="Dike S."/>
            <person name="Dedhia N."/>
            <person name="Preston R."/>
            <person name="Balija V."/>
            <person name="McCombie W.R."/>
            <person name="Chow T."/>
            <person name="Chen H."/>
            <person name="Chung M."/>
            <person name="Chen C."/>
            <person name="Shaw J."/>
            <person name="Wu H."/>
            <person name="Hsiao K."/>
            <person name="Chao Y."/>
            <person name="Chu M."/>
            <person name="Cheng C."/>
            <person name="Hour A."/>
            <person name="Lee P."/>
            <person name="Lin S."/>
            <person name="Lin Y."/>
            <person name="Liou J."/>
            <person name="Liu S."/>
            <person name="Hsing Y."/>
            <person name="Raghuvanshi S."/>
            <person name="Mohanty A."/>
            <person name="Bharti A.K."/>
            <person name="Gaur A."/>
            <person name="Gupta V."/>
            <person name="Kumar D."/>
            <person name="Ravi V."/>
            <person name="Vij S."/>
            <person name="Kapur A."/>
            <person name="Khurana P."/>
            <person name="Khurana P."/>
            <person name="Khurana J.P."/>
            <person name="Tyagi A.K."/>
            <person name="Gaikwad K."/>
            <person name="Singh A."/>
            <person name="Dalal V."/>
            <person name="Srivastava S."/>
            <person name="Dixit A."/>
            <person name="Pal A.K."/>
            <person name="Ghazi I.A."/>
            <person name="Yadav M."/>
            <person name="Pandit A."/>
            <person name="Bhargava A."/>
            <person name="Sureshbabu K."/>
            <person name="Batra K."/>
            <person name="Sharma T.R."/>
            <person name="Mohapatra T."/>
            <person name="Singh N.K."/>
            <person name="Messing J."/>
            <person name="Nelson A.B."/>
            <person name="Fuks G."/>
            <person name="Kavchok S."/>
            <person name="Keizer G."/>
            <person name="Linton E."/>
            <person name="Llaca V."/>
            <person name="Song R."/>
            <person name="Tanyolac B."/>
            <person name="Young S."/>
            <person name="Ho-Il K."/>
            <person name="Hahn J.H."/>
            <person name="Sangsakoo G."/>
            <person name="Vanavichit A."/>
            <person name="de Mattos Luiz.A.T."/>
            <person name="Zimmer P.D."/>
            <person name="Malone G."/>
            <person name="Dellagostin O."/>
            <person name="de Oliveira A.C."/>
            <person name="Bevan M."/>
            <person name="Bancroft I."/>
            <person name="Minx P."/>
            <person name="Cordum H."/>
            <person name="Wilson R."/>
            <person name="Cheng Z."/>
            <person name="Jin W."/>
            <person name="Jiang J."/>
            <person name="Leong S.A."/>
            <person name="Iwama H."/>
            <person name="Gojobori T."/>
            <person name="Itoh T."/>
            <person name="Niimura Y."/>
            <person name="Fujii Y."/>
            <person name="Habara T."/>
            <person name="Sakai H."/>
            <person name="Sato Y."/>
            <person name="Wilson G."/>
            <person name="Kumar K."/>
            <person name="McCouch S."/>
            <person name="Juretic N."/>
            <person name="Hoen D."/>
            <person name="Wright S."/>
            <person name="Bruskiewich R."/>
            <person name="Bureau T."/>
            <person name="Miyao A."/>
            <person name="Hirochika H."/>
            <person name="Nishikawa T."/>
            <person name="Kadowaki K."/>
            <person name="Sugiura M."/>
            <person name="Burr B."/>
            <person name="Sasaki T."/>
        </authorList>
    </citation>
    <scope>NUCLEOTIDE SEQUENCE [LARGE SCALE GENOMIC DNA]</scope>
    <source>
        <strain evidence="2">cv. Nipponbare</strain>
    </source>
</reference>
<dbReference type="Gramene" id="Os04t0641350-00">
    <property type="protein sequence ID" value="Os04t0641350-00"/>
    <property type="gene ID" value="Os04g0641350"/>
</dbReference>
<sequence>SAAADRASDKAILVAIGASPELAGVDIVVDEYLAAAVARLARDEPDVAACGARLHVPELAHRRGLAPFQHARELGRLVQRVDVLGAAEVAPVDEHPRERGAREAAGAEELRELGPEDGVHGHVALVQAHAVAAQDAAHGAAVDERLADAAEAGEVDDRLLVASRRPQVRHLRVAGALARPPLYLFLERVDAGADNA</sequence>
<evidence type="ECO:0000313" key="1">
    <source>
        <dbReference type="EMBL" id="BAS91263.1"/>
    </source>
</evidence>
<protein>
    <submittedName>
        <fullName evidence="1">Os04g0641350 protein</fullName>
    </submittedName>
</protein>
<dbReference type="InParanoid" id="A0A0P0WFP2"/>
<dbReference type="EMBL" id="AP014960">
    <property type="protein sequence ID" value="BAS91263.1"/>
    <property type="molecule type" value="Genomic_DNA"/>
</dbReference>
<proteinExistence type="predicted"/>
<organism evidence="1 2">
    <name type="scientific">Oryza sativa subsp. japonica</name>
    <name type="common">Rice</name>
    <dbReference type="NCBI Taxonomy" id="39947"/>
    <lineage>
        <taxon>Eukaryota</taxon>
        <taxon>Viridiplantae</taxon>
        <taxon>Streptophyta</taxon>
        <taxon>Embryophyta</taxon>
        <taxon>Tracheophyta</taxon>
        <taxon>Spermatophyta</taxon>
        <taxon>Magnoliopsida</taxon>
        <taxon>Liliopsida</taxon>
        <taxon>Poales</taxon>
        <taxon>Poaceae</taxon>
        <taxon>BOP clade</taxon>
        <taxon>Oryzoideae</taxon>
        <taxon>Oryzeae</taxon>
        <taxon>Oryzinae</taxon>
        <taxon>Oryza</taxon>
        <taxon>Oryza sativa</taxon>
    </lineage>
</organism>